<keyword evidence="4 5" id="KW-0067">ATP-binding</keyword>
<dbReference type="PANTHER" id="PTHR43289:SF6">
    <property type="entry name" value="SERINE_THREONINE-PROTEIN KINASE NEKL-3"/>
    <property type="match status" value="1"/>
</dbReference>
<feature type="compositionally biased region" description="Basic residues" evidence="6">
    <location>
        <begin position="240"/>
        <end position="251"/>
    </location>
</feature>
<keyword evidence="9" id="KW-1185">Reference proteome</keyword>
<dbReference type="SUPFAM" id="SSF56112">
    <property type="entry name" value="Protein kinase-like (PK-like)"/>
    <property type="match status" value="1"/>
</dbReference>
<dbReference type="Gene3D" id="2.60.34.10">
    <property type="entry name" value="Substrate Binding Domain Of DNAk, Chain A, domain 1"/>
    <property type="match status" value="1"/>
</dbReference>
<keyword evidence="2 5" id="KW-0547">Nucleotide-binding</keyword>
<feature type="compositionally biased region" description="Basic and acidic residues" evidence="6">
    <location>
        <begin position="229"/>
        <end position="238"/>
    </location>
</feature>
<evidence type="ECO:0000256" key="4">
    <source>
        <dbReference type="ARBA" id="ARBA00022840"/>
    </source>
</evidence>
<dbReference type="PROSITE" id="PS00107">
    <property type="entry name" value="PROTEIN_KINASE_ATP"/>
    <property type="match status" value="1"/>
</dbReference>
<dbReference type="AlphaFoldDB" id="A0A5C5Y6M6"/>
<evidence type="ECO:0000259" key="7">
    <source>
        <dbReference type="PROSITE" id="PS50011"/>
    </source>
</evidence>
<accession>A0A5C5Y6M6</accession>
<dbReference type="InterPro" id="IPR029047">
    <property type="entry name" value="HSP70_peptide-bd_sf"/>
</dbReference>
<dbReference type="PROSITE" id="PS50011">
    <property type="entry name" value="PROTEIN_KINASE_DOM"/>
    <property type="match status" value="1"/>
</dbReference>
<dbReference type="Pfam" id="PF00012">
    <property type="entry name" value="HSP70"/>
    <property type="match status" value="1"/>
</dbReference>
<dbReference type="InterPro" id="IPR011009">
    <property type="entry name" value="Kinase-like_dom_sf"/>
</dbReference>
<dbReference type="Gene3D" id="3.30.200.20">
    <property type="entry name" value="Phosphorylase Kinase, domain 1"/>
    <property type="match status" value="1"/>
</dbReference>
<keyword evidence="1 8" id="KW-0808">Transferase</keyword>
<reference evidence="8 9" key="1">
    <citation type="submission" date="2019-02" db="EMBL/GenBank/DDBJ databases">
        <title>Deep-cultivation of Planctomycetes and their phenomic and genomic characterization uncovers novel biology.</title>
        <authorList>
            <person name="Wiegand S."/>
            <person name="Jogler M."/>
            <person name="Boedeker C."/>
            <person name="Pinto D."/>
            <person name="Vollmers J."/>
            <person name="Rivas-Marin E."/>
            <person name="Kohn T."/>
            <person name="Peeters S.H."/>
            <person name="Heuer A."/>
            <person name="Rast P."/>
            <person name="Oberbeckmann S."/>
            <person name="Bunk B."/>
            <person name="Jeske O."/>
            <person name="Meyerdierks A."/>
            <person name="Storesund J.E."/>
            <person name="Kallscheuer N."/>
            <person name="Luecker S."/>
            <person name="Lage O.M."/>
            <person name="Pohl T."/>
            <person name="Merkel B.J."/>
            <person name="Hornburger P."/>
            <person name="Mueller R.-W."/>
            <person name="Bruemmer F."/>
            <person name="Labrenz M."/>
            <person name="Spormann A.M."/>
            <person name="Op Den Camp H."/>
            <person name="Overmann J."/>
            <person name="Amann R."/>
            <person name="Jetten M.S.M."/>
            <person name="Mascher T."/>
            <person name="Medema M.H."/>
            <person name="Devos D.P."/>
            <person name="Kaster A.-K."/>
            <person name="Ovreas L."/>
            <person name="Rohde M."/>
            <person name="Galperin M.Y."/>
            <person name="Jogler C."/>
        </authorList>
    </citation>
    <scope>NUCLEOTIDE SEQUENCE [LARGE SCALE GENOMIC DNA]</scope>
    <source>
        <strain evidence="8 9">Pan14r</strain>
    </source>
</reference>
<dbReference type="GO" id="GO:0140662">
    <property type="term" value="F:ATP-dependent protein folding chaperone"/>
    <property type="evidence" value="ECO:0007669"/>
    <property type="project" value="InterPro"/>
</dbReference>
<dbReference type="GO" id="GO:0005524">
    <property type="term" value="F:ATP binding"/>
    <property type="evidence" value="ECO:0007669"/>
    <property type="project" value="UniProtKB-UniRule"/>
</dbReference>
<dbReference type="Pfam" id="PF00069">
    <property type="entry name" value="Pkinase"/>
    <property type="match status" value="2"/>
</dbReference>
<dbReference type="EC" id="2.7.11.1" evidence="8"/>
<dbReference type="SUPFAM" id="SSF100920">
    <property type="entry name" value="Heat shock protein 70kD (HSP70), peptide-binding domain"/>
    <property type="match status" value="1"/>
</dbReference>
<dbReference type="PANTHER" id="PTHR43289">
    <property type="entry name" value="MITOGEN-ACTIVATED PROTEIN KINASE KINASE KINASE 20-RELATED"/>
    <property type="match status" value="1"/>
</dbReference>
<keyword evidence="3 8" id="KW-0418">Kinase</keyword>
<comment type="caution">
    <text evidence="8">The sequence shown here is derived from an EMBL/GenBank/DDBJ whole genome shotgun (WGS) entry which is preliminary data.</text>
</comment>
<gene>
    <name evidence="8" type="primary">prkC_5</name>
    <name evidence="8" type="ORF">Pan14r_22220</name>
</gene>
<dbReference type="CDD" id="cd14014">
    <property type="entry name" value="STKc_PknB_like"/>
    <property type="match status" value="1"/>
</dbReference>
<dbReference type="SMART" id="SM00220">
    <property type="entry name" value="S_TKc"/>
    <property type="match status" value="1"/>
</dbReference>
<dbReference type="InterPro" id="IPR013126">
    <property type="entry name" value="Hsp_70_fam"/>
</dbReference>
<feature type="binding site" evidence="5">
    <location>
        <position position="87"/>
    </location>
    <ligand>
        <name>ATP</name>
        <dbReference type="ChEBI" id="CHEBI:30616"/>
    </ligand>
</feature>
<feature type="region of interest" description="Disordered" evidence="6">
    <location>
        <begin position="1"/>
        <end position="30"/>
    </location>
</feature>
<name>A0A5C5Y6M6_9PLAN</name>
<evidence type="ECO:0000256" key="3">
    <source>
        <dbReference type="ARBA" id="ARBA00022777"/>
    </source>
</evidence>
<evidence type="ECO:0000256" key="6">
    <source>
        <dbReference type="SAM" id="MobiDB-lite"/>
    </source>
</evidence>
<protein>
    <submittedName>
        <fullName evidence="8">Serine/threonine-protein kinase PrkC</fullName>
        <ecNumber evidence="8">2.7.11.1</ecNumber>
    </submittedName>
</protein>
<evidence type="ECO:0000313" key="8">
    <source>
        <dbReference type="EMBL" id="TWT69925.1"/>
    </source>
</evidence>
<dbReference type="InterPro" id="IPR017441">
    <property type="entry name" value="Protein_kinase_ATP_BS"/>
</dbReference>
<organism evidence="8 9">
    <name type="scientific">Crateriforma conspicua</name>
    <dbReference type="NCBI Taxonomy" id="2527996"/>
    <lineage>
        <taxon>Bacteria</taxon>
        <taxon>Pseudomonadati</taxon>
        <taxon>Planctomycetota</taxon>
        <taxon>Planctomycetia</taxon>
        <taxon>Planctomycetales</taxon>
        <taxon>Planctomycetaceae</taxon>
        <taxon>Crateriforma</taxon>
    </lineage>
</organism>
<dbReference type="Gene3D" id="1.10.510.10">
    <property type="entry name" value="Transferase(Phosphotransferase) domain 1"/>
    <property type="match status" value="1"/>
</dbReference>
<evidence type="ECO:0000313" key="9">
    <source>
        <dbReference type="Proteomes" id="UP000317238"/>
    </source>
</evidence>
<dbReference type="OrthoDB" id="6111975at2"/>
<feature type="region of interest" description="Disordered" evidence="6">
    <location>
        <begin position="219"/>
        <end position="253"/>
    </location>
</feature>
<feature type="domain" description="Protein kinase" evidence="7">
    <location>
        <begin position="58"/>
        <end position="354"/>
    </location>
</feature>
<evidence type="ECO:0000256" key="5">
    <source>
        <dbReference type="PROSITE-ProRule" id="PRU10141"/>
    </source>
</evidence>
<dbReference type="Proteomes" id="UP000317238">
    <property type="component" value="Unassembled WGS sequence"/>
</dbReference>
<proteinExistence type="predicted"/>
<sequence>MSANPPNGDFRDDDATREWSTGDGEAGSHDLTEAGLFEVSQGESADDVLEVHDRLGDYEIKSLLGSGGMGQVFLAEHVRMQRTVALKTLPVHRLGDAKAIERFFSEVRAASRVMHPNIVTAFDAGEQDGVPYLAMEYVDGKTLTQIVSEGGPLTVGDAADVIRQAALGLLHAHRAGVVHRDVKPGNLMRTTDGTVKVLDLGLAQISSLAVDAIRPSAKTDAVSSTADAKSGKHGDGKTAGKQRSRGKRRPGKLIGTLSFMSPEQLEDPESIDSRSDIYSLGATLYFLLTGRTPYPGEFLDQVYGHRHGEIPDLMQIRDDVDMNFANVFRRMMAKSPGARYNSLDEVIEDLAGYVASEAAPSWLQQLAPMQAIAQDSSTIIGGSTYGGESTVARRTEIVGLDLGMFDLAAASTDLSGSLRNLTPGELGQPLFRMVMTGSDGTMRFGDVATQRQSTNPDQVIRCLPMYFGQPTIGRQVCGRNCPPEVLMGAMIRRAMRQAWNRKQPPEAVAITVPSVYDQLHRRSIMQSATIAGLRSVRLVDRSLACVQLMMMQHQCGGTASAPTDDNPLVLDDPAESEPMPGDESRHVLFVGLTGQACEAVVVRCENGRLEQLGASGHWNHGTLIWIQRLVDLAAEMYSRSIDLDPRKTLRRAARLQTACERAIQSLIMLPSVKITIEAASHPVSVVVDRMQWMLRCEDLIDQVTKHIRQACERASIRPDQLDHVVGLGPLLRMPELKKRIFAGVPAAANVTMADRHDVACGAAICLSGELPGRGDIPMPPRNVASQQIGVLVEDAQGRSRILPIIPRGTILPARTNRRISAGKQKESLTLSLVESSGPLGKHWQSLGQYDFDLDLANDSSAKRARMIGFEVDINGLLTVRAQTPGVPGSNKLPSLPKPAIDESDLAGWIQWLNEQPVE</sequence>
<dbReference type="InterPro" id="IPR043129">
    <property type="entry name" value="ATPase_NBD"/>
</dbReference>
<evidence type="ECO:0000256" key="1">
    <source>
        <dbReference type="ARBA" id="ARBA00022679"/>
    </source>
</evidence>
<evidence type="ECO:0000256" key="2">
    <source>
        <dbReference type="ARBA" id="ARBA00022741"/>
    </source>
</evidence>
<dbReference type="Gene3D" id="3.30.420.40">
    <property type="match status" value="2"/>
</dbReference>
<dbReference type="RefSeq" id="WP_145300472.1">
    <property type="nucleotide sequence ID" value="NZ_CP036319.1"/>
</dbReference>
<dbReference type="GO" id="GO:0004674">
    <property type="term" value="F:protein serine/threonine kinase activity"/>
    <property type="evidence" value="ECO:0007669"/>
    <property type="project" value="UniProtKB-EC"/>
</dbReference>
<dbReference type="EMBL" id="SJPL01000001">
    <property type="protein sequence ID" value="TWT69925.1"/>
    <property type="molecule type" value="Genomic_DNA"/>
</dbReference>
<dbReference type="InterPro" id="IPR000719">
    <property type="entry name" value="Prot_kinase_dom"/>
</dbReference>
<dbReference type="SUPFAM" id="SSF53067">
    <property type="entry name" value="Actin-like ATPase domain"/>
    <property type="match status" value="2"/>
</dbReference>
<dbReference type="Gene3D" id="3.90.640.10">
    <property type="entry name" value="Actin, Chain A, domain 4"/>
    <property type="match status" value="1"/>
</dbReference>